<dbReference type="Gene3D" id="3.90.1300.10">
    <property type="entry name" value="Amidase signature (AS) domain"/>
    <property type="match status" value="1"/>
</dbReference>
<evidence type="ECO:0000313" key="6">
    <source>
        <dbReference type="Proteomes" id="UP000658997"/>
    </source>
</evidence>
<dbReference type="Pfam" id="PF01425">
    <property type="entry name" value="Amidase"/>
    <property type="match status" value="1"/>
</dbReference>
<keyword evidence="6" id="KW-1185">Reference proteome</keyword>
<dbReference type="SUPFAM" id="SSF57829">
    <property type="entry name" value="Zn-binding ribosomal proteins"/>
    <property type="match status" value="1"/>
</dbReference>
<proteinExistence type="inferred from homology"/>
<comment type="caution">
    <text evidence="5">The sequence shown here is derived from an EMBL/GenBank/DDBJ whole genome shotgun (WGS) entry which is preliminary data.</text>
</comment>
<keyword evidence="2" id="KW-0689">Ribosomal protein</keyword>
<evidence type="ECO:0000256" key="1">
    <source>
        <dbReference type="ARBA" id="ARBA00008672"/>
    </source>
</evidence>
<dbReference type="NCBIfam" id="TIGR00280">
    <property type="entry name" value="eL43_euk_arch"/>
    <property type="match status" value="1"/>
</dbReference>
<dbReference type="Pfam" id="PF01780">
    <property type="entry name" value="Ribosomal_L37ae"/>
    <property type="match status" value="1"/>
</dbReference>
<reference evidence="5" key="1">
    <citation type="submission" date="2018-08" db="EMBL/GenBank/DDBJ databases">
        <authorList>
            <person name="Guldener U."/>
        </authorList>
    </citation>
    <scope>NUCLEOTIDE SEQUENCE</scope>
    <source>
        <strain evidence="5">UB2</strain>
    </source>
</reference>
<dbReference type="InterPro" id="IPR002674">
    <property type="entry name" value="Ribosomal_eL43"/>
</dbReference>
<evidence type="ECO:0000256" key="2">
    <source>
        <dbReference type="ARBA" id="ARBA00022980"/>
    </source>
</evidence>
<dbReference type="EMBL" id="ULHB01000087">
    <property type="protein sequence ID" value="SYW81021.1"/>
    <property type="molecule type" value="Genomic_DNA"/>
</dbReference>
<dbReference type="GO" id="GO:0003735">
    <property type="term" value="F:structural constituent of ribosome"/>
    <property type="evidence" value="ECO:0007669"/>
    <property type="project" value="InterPro"/>
</dbReference>
<dbReference type="GO" id="GO:0006412">
    <property type="term" value="P:translation"/>
    <property type="evidence" value="ECO:0007669"/>
    <property type="project" value="InterPro"/>
</dbReference>
<dbReference type="GO" id="GO:1990904">
    <property type="term" value="C:ribonucleoprotein complex"/>
    <property type="evidence" value="ECO:0007669"/>
    <property type="project" value="UniProtKB-KW"/>
</dbReference>
<evidence type="ECO:0000259" key="4">
    <source>
        <dbReference type="Pfam" id="PF01425"/>
    </source>
</evidence>
<dbReference type="Gene3D" id="2.20.25.30">
    <property type="match status" value="1"/>
</dbReference>
<dbReference type="InterPro" id="IPR011332">
    <property type="entry name" value="Ribosomal_zn-bd"/>
</dbReference>
<dbReference type="SUPFAM" id="SSF75304">
    <property type="entry name" value="Amidase signature (AS) enzymes"/>
    <property type="match status" value="1"/>
</dbReference>
<dbReference type="InterPro" id="IPR023631">
    <property type="entry name" value="Amidase_dom"/>
</dbReference>
<dbReference type="InterPro" id="IPR036928">
    <property type="entry name" value="AS_sf"/>
</dbReference>
<evidence type="ECO:0000256" key="3">
    <source>
        <dbReference type="ARBA" id="ARBA00023274"/>
    </source>
</evidence>
<dbReference type="PANTHER" id="PTHR42678">
    <property type="entry name" value="AMIDASE"/>
    <property type="match status" value="1"/>
</dbReference>
<evidence type="ECO:0000313" key="5">
    <source>
        <dbReference type="EMBL" id="SYW81021.1"/>
    </source>
</evidence>
<feature type="domain" description="Amidase" evidence="4">
    <location>
        <begin position="186"/>
        <end position="487"/>
    </location>
</feature>
<gene>
    <name evidence="5" type="ORF">UBRO2_04053</name>
</gene>
<name>A0A8H8QP08_9BASI</name>
<dbReference type="PANTHER" id="PTHR42678:SF34">
    <property type="entry name" value="OS04G0183300 PROTEIN"/>
    <property type="match status" value="1"/>
</dbReference>
<organism evidence="5 6">
    <name type="scientific">Ustilago bromivora</name>
    <dbReference type="NCBI Taxonomy" id="307758"/>
    <lineage>
        <taxon>Eukaryota</taxon>
        <taxon>Fungi</taxon>
        <taxon>Dikarya</taxon>
        <taxon>Basidiomycota</taxon>
        <taxon>Ustilaginomycotina</taxon>
        <taxon>Ustilaginomycetes</taxon>
        <taxon>Ustilaginales</taxon>
        <taxon>Ustilaginaceae</taxon>
        <taxon>Ustilago</taxon>
    </lineage>
</organism>
<dbReference type="InterPro" id="IPR011331">
    <property type="entry name" value="Ribosomal_eL37/eL43"/>
</dbReference>
<dbReference type="GO" id="GO:0005840">
    <property type="term" value="C:ribosome"/>
    <property type="evidence" value="ECO:0007669"/>
    <property type="project" value="UniProtKB-KW"/>
</dbReference>
<dbReference type="AlphaFoldDB" id="A0A8H8QP08"/>
<sequence>MSDLRSVSSPRSKRTVKVGITGKYGTRYGASLRRQIKKIEISQHSKYTCTFCGKDSVKRKAVGIWECRACKKVMAGGAWTLSTSAAATVRSNSKDTPKSKHSTTSKLTFTSLLVVALAALLAHLSGASSSDEVFFPPIAANAQYYSEATLDSRNNNNGSSYSGLLHAGVDELKAGLSNGDFSAVDLVRVYLVRSEEVKVKGPGLRAIIETSPVALEQARKLDAERSKGKIRGPLHGIPIVVKDNVATDASLGMNTTAGSYSLLNSIVPGDSPSISTLRKAGAIIVDKANMSVWAQARGLVNQTQGCSPRGGFGTSAYYPGGNPCSSSSGSAVAAASGLAVASVGSQTSRSIIGPASYSNIVGIKPTVGLVSRNGVIPISATQDSAGPFERTVKDVAHLLTSMAQKGRDEGDKATWVQPEKVRKGIDYANAKHFRHKNDRPLAGKRLGYTDEQFFVNATTQNLPKEVTDAYWKSIDTHCNLGAEMGEVTRLRAGNAG</sequence>
<comment type="similarity">
    <text evidence="1">Belongs to the eukaryotic ribosomal protein eL43 family.</text>
</comment>
<dbReference type="HAMAP" id="MF_00327">
    <property type="entry name" value="Ribosomal_eL43"/>
    <property type="match status" value="1"/>
</dbReference>
<accession>A0A8H8QP08</accession>
<dbReference type="Proteomes" id="UP000658997">
    <property type="component" value="Unassembled WGS sequence"/>
</dbReference>
<protein>
    <submittedName>
        <fullName evidence="5">Related to Amidase family protein</fullName>
    </submittedName>
</protein>
<keyword evidence="3" id="KW-0687">Ribonucleoprotein</keyword>